<dbReference type="AlphaFoldDB" id="A0A397JJC2"/>
<dbReference type="OrthoDB" id="2438013at2759"/>
<sequence>MNNFDTLLANINRNNIHPPPEIEDVLNFFNSKKPMCDHNRCHAYKIFRYSVARECKRIGEFNAILIGRATNHLWKTSTSQEKGEYVNLARRSPLSTLSNLFSYSAQGIFSSSISSLSFPPQLNVITRAILIYPPLVKSWKAIEYIGICIDVNDLVLQGALLIFFPPSPPPNYCLPTIDTVINRLNESIDLGFQLLNTVMADIFEIKLEKILPHFVKFAINHVLISHLYV</sequence>
<dbReference type="STRING" id="1348612.A0A397JJC2"/>
<evidence type="ECO:0000313" key="2">
    <source>
        <dbReference type="Proteomes" id="UP000266861"/>
    </source>
</evidence>
<name>A0A397JJC2_9GLOM</name>
<dbReference type="Proteomes" id="UP000266861">
    <property type="component" value="Unassembled WGS sequence"/>
</dbReference>
<comment type="caution">
    <text evidence="1">The sequence shown here is derived from an EMBL/GenBank/DDBJ whole genome shotgun (WGS) entry which is preliminary data.</text>
</comment>
<proteinExistence type="predicted"/>
<reference evidence="1 2" key="1">
    <citation type="submission" date="2018-08" db="EMBL/GenBank/DDBJ databases">
        <title>Genome and evolution of the arbuscular mycorrhizal fungus Diversispora epigaea (formerly Glomus versiforme) and its bacterial endosymbionts.</title>
        <authorList>
            <person name="Sun X."/>
            <person name="Fei Z."/>
            <person name="Harrison M."/>
        </authorList>
    </citation>
    <scope>NUCLEOTIDE SEQUENCE [LARGE SCALE GENOMIC DNA]</scope>
    <source>
        <strain evidence="1 2">IT104</strain>
    </source>
</reference>
<dbReference type="EMBL" id="PQFF01000041">
    <property type="protein sequence ID" value="RHZ86898.1"/>
    <property type="molecule type" value="Genomic_DNA"/>
</dbReference>
<protein>
    <submittedName>
        <fullName evidence="1">Uncharacterized protein</fullName>
    </submittedName>
</protein>
<keyword evidence="2" id="KW-1185">Reference proteome</keyword>
<accession>A0A397JJC2</accession>
<evidence type="ECO:0000313" key="1">
    <source>
        <dbReference type="EMBL" id="RHZ86898.1"/>
    </source>
</evidence>
<organism evidence="1 2">
    <name type="scientific">Diversispora epigaea</name>
    <dbReference type="NCBI Taxonomy" id="1348612"/>
    <lineage>
        <taxon>Eukaryota</taxon>
        <taxon>Fungi</taxon>
        <taxon>Fungi incertae sedis</taxon>
        <taxon>Mucoromycota</taxon>
        <taxon>Glomeromycotina</taxon>
        <taxon>Glomeromycetes</taxon>
        <taxon>Diversisporales</taxon>
        <taxon>Diversisporaceae</taxon>
        <taxon>Diversispora</taxon>
    </lineage>
</organism>
<gene>
    <name evidence="1" type="ORF">Glove_43g80</name>
</gene>